<evidence type="ECO:0000313" key="3">
    <source>
        <dbReference type="EMBL" id="ELY68413.1"/>
    </source>
</evidence>
<dbReference type="STRING" id="1227496.C489_06920"/>
<protein>
    <recommendedName>
        <fullName evidence="2">Peptidase M24 domain-containing protein</fullName>
    </recommendedName>
</protein>
<organism evidence="3 4">
    <name type="scientific">Natrinema versiforme JCM 10478</name>
    <dbReference type="NCBI Taxonomy" id="1227496"/>
    <lineage>
        <taxon>Archaea</taxon>
        <taxon>Methanobacteriati</taxon>
        <taxon>Methanobacteriota</taxon>
        <taxon>Stenosarchaea group</taxon>
        <taxon>Halobacteria</taxon>
        <taxon>Halobacteriales</taxon>
        <taxon>Natrialbaceae</taxon>
        <taxon>Natrinema</taxon>
    </lineage>
</organism>
<dbReference type="RefSeq" id="WP_006430445.1">
    <property type="nucleotide sequence ID" value="NZ_AOID01000022.1"/>
</dbReference>
<dbReference type="EMBL" id="AOID01000022">
    <property type="protein sequence ID" value="ELY68413.1"/>
    <property type="molecule type" value="Genomic_DNA"/>
</dbReference>
<accession>L9Y672</accession>
<comment type="caution">
    <text evidence="3">The sequence shown here is derived from an EMBL/GenBank/DDBJ whole genome shotgun (WGS) entry which is preliminary data.</text>
</comment>
<evidence type="ECO:0000259" key="2">
    <source>
        <dbReference type="Pfam" id="PF00557"/>
    </source>
</evidence>
<dbReference type="InterPro" id="IPR036005">
    <property type="entry name" value="Creatinase/aminopeptidase-like"/>
</dbReference>
<feature type="region of interest" description="Disordered" evidence="1">
    <location>
        <begin position="214"/>
        <end position="233"/>
    </location>
</feature>
<dbReference type="PANTHER" id="PTHR46112:SF2">
    <property type="entry name" value="XAA-PRO AMINOPEPTIDASE P-RELATED"/>
    <property type="match status" value="1"/>
</dbReference>
<proteinExistence type="predicted"/>
<dbReference type="AlphaFoldDB" id="L9Y672"/>
<dbReference type="Pfam" id="PF00557">
    <property type="entry name" value="Peptidase_M24"/>
    <property type="match status" value="1"/>
</dbReference>
<feature type="region of interest" description="Disordered" evidence="1">
    <location>
        <begin position="367"/>
        <end position="388"/>
    </location>
</feature>
<feature type="compositionally biased region" description="Polar residues" evidence="1">
    <location>
        <begin position="377"/>
        <end position="388"/>
    </location>
</feature>
<sequence length="388" mass="39828">MTGGNERGVAGGARGSEPDSLAESHERRDRAGTVLSGALADRDAAAFVHVGTERDPGISYSCPRPSTGLTAVAYDGSADEWVVRSAADTSRGHPAEGLAAALADRGLEGQLLTPPRVPHDAALYLEQAGFELASTDALERARATKTAGEREAVAAAQRAASAGIQRAAAVLADATVVDGRLAVDASDGGDPDPLTPARLRIAIDEAIVGTGAFPADNTAVNPGSSADPDHPLRPGDPIVLEAAPRGPAGYYGGLVRTLVVDSDGGRERRVHVGVTQSFRSARSMLTAGAESVTAVEADLEAEVRSFGFSDGDAIETGVAGVGLEPRERPVAGGDEIGPGTVVRLDVAARVAEDQWVRIADLMAANDEDERPDWLAAPSQSLSPTALLD</sequence>
<keyword evidence="4" id="KW-1185">Reference proteome</keyword>
<dbReference type="PATRIC" id="fig|1227496.3.peg.1398"/>
<dbReference type="Proteomes" id="UP000011632">
    <property type="component" value="Unassembled WGS sequence"/>
</dbReference>
<dbReference type="InterPro" id="IPR050659">
    <property type="entry name" value="Peptidase_M24B"/>
</dbReference>
<dbReference type="SUPFAM" id="SSF55920">
    <property type="entry name" value="Creatinase/aminopeptidase"/>
    <property type="match status" value="1"/>
</dbReference>
<feature type="compositionally biased region" description="Basic and acidic residues" evidence="1">
    <location>
        <begin position="22"/>
        <end position="31"/>
    </location>
</feature>
<dbReference type="OrthoDB" id="200535at2157"/>
<feature type="compositionally biased region" description="Gly residues" evidence="1">
    <location>
        <begin position="1"/>
        <end position="14"/>
    </location>
</feature>
<feature type="domain" description="Peptidase M24" evidence="2">
    <location>
        <begin position="217"/>
        <end position="362"/>
    </location>
</feature>
<reference evidence="3 4" key="1">
    <citation type="journal article" date="2014" name="PLoS Genet.">
        <title>Phylogenetically driven sequencing of extremely halophilic archaea reveals strategies for static and dynamic osmo-response.</title>
        <authorList>
            <person name="Becker E.A."/>
            <person name="Seitzer P.M."/>
            <person name="Tritt A."/>
            <person name="Larsen D."/>
            <person name="Krusor M."/>
            <person name="Yao A.I."/>
            <person name="Wu D."/>
            <person name="Madern D."/>
            <person name="Eisen J.A."/>
            <person name="Darling A.E."/>
            <person name="Facciotti M.T."/>
        </authorList>
    </citation>
    <scope>NUCLEOTIDE SEQUENCE [LARGE SCALE GENOMIC DNA]</scope>
    <source>
        <strain evidence="3 4">JCM 10478</strain>
    </source>
</reference>
<dbReference type="InterPro" id="IPR000994">
    <property type="entry name" value="Pept_M24"/>
</dbReference>
<dbReference type="PANTHER" id="PTHR46112">
    <property type="entry name" value="AMINOPEPTIDASE"/>
    <property type="match status" value="1"/>
</dbReference>
<gene>
    <name evidence="3" type="ORF">C489_06920</name>
</gene>
<evidence type="ECO:0000256" key="1">
    <source>
        <dbReference type="SAM" id="MobiDB-lite"/>
    </source>
</evidence>
<dbReference type="Gene3D" id="3.90.230.10">
    <property type="entry name" value="Creatinase/methionine aminopeptidase superfamily"/>
    <property type="match status" value="1"/>
</dbReference>
<name>L9Y672_9EURY</name>
<feature type="region of interest" description="Disordered" evidence="1">
    <location>
        <begin position="1"/>
        <end position="36"/>
    </location>
</feature>
<evidence type="ECO:0000313" key="4">
    <source>
        <dbReference type="Proteomes" id="UP000011632"/>
    </source>
</evidence>